<evidence type="ECO:0000313" key="11">
    <source>
        <dbReference type="Proteomes" id="UP000031030"/>
    </source>
</evidence>
<dbReference type="Pfam" id="PF24877">
    <property type="entry name" value="ILV_EDD_C"/>
    <property type="match status" value="1"/>
</dbReference>
<evidence type="ECO:0000256" key="1">
    <source>
        <dbReference type="ARBA" id="ARBA00006486"/>
    </source>
</evidence>
<name>A0A0B2AB44_9MICO</name>
<comment type="similarity">
    <text evidence="1">Belongs to the IlvD/Edd family.</text>
</comment>
<feature type="domain" description="Dihydroxy-acid/6-phosphogluconate dehydratase C-terminal" evidence="9">
    <location>
        <begin position="358"/>
        <end position="554"/>
    </location>
</feature>
<evidence type="ECO:0000259" key="9">
    <source>
        <dbReference type="Pfam" id="PF24877"/>
    </source>
</evidence>
<dbReference type="EC" id="4.2.1.9" evidence="10"/>
<dbReference type="InterPro" id="IPR037237">
    <property type="entry name" value="IlvD/EDD_N"/>
</dbReference>
<evidence type="ECO:0000256" key="6">
    <source>
        <dbReference type="ARBA" id="ARBA00023239"/>
    </source>
</evidence>
<evidence type="ECO:0000256" key="7">
    <source>
        <dbReference type="ARBA" id="ARBA00023304"/>
    </source>
</evidence>
<dbReference type="STRING" id="1348253.LK09_07840"/>
<keyword evidence="6 10" id="KW-0456">Lyase</keyword>
<dbReference type="FunFam" id="3.50.30.80:FF:000001">
    <property type="entry name" value="Dihydroxy-acid dehydratase"/>
    <property type="match status" value="1"/>
</dbReference>
<evidence type="ECO:0000256" key="4">
    <source>
        <dbReference type="ARBA" id="ARBA00023004"/>
    </source>
</evidence>
<dbReference type="InterPro" id="IPR056740">
    <property type="entry name" value="ILV_EDD_C"/>
</dbReference>
<evidence type="ECO:0000256" key="5">
    <source>
        <dbReference type="ARBA" id="ARBA00023014"/>
    </source>
</evidence>
<evidence type="ECO:0000256" key="3">
    <source>
        <dbReference type="ARBA" id="ARBA00022723"/>
    </source>
</evidence>
<dbReference type="SUPFAM" id="SSF143975">
    <property type="entry name" value="IlvD/EDD N-terminal domain-like"/>
    <property type="match status" value="1"/>
</dbReference>
<keyword evidence="7" id="KW-0028">Amino-acid biosynthesis</keyword>
<dbReference type="AlphaFoldDB" id="A0A0B2AB44"/>
<gene>
    <name evidence="10" type="ORF">LK09_07840</name>
</gene>
<keyword evidence="11" id="KW-1185">Reference proteome</keyword>
<evidence type="ECO:0000259" key="8">
    <source>
        <dbReference type="Pfam" id="PF00920"/>
    </source>
</evidence>
<dbReference type="PANTHER" id="PTHR43183:SF1">
    <property type="entry name" value="HYPOTHETICAL DIHYDROXY-ACID DEHYDRATASE (EUROFUNG)-RELATED"/>
    <property type="match status" value="1"/>
</dbReference>
<comment type="caution">
    <text evidence="10">The sequence shown here is derived from an EMBL/GenBank/DDBJ whole genome shotgun (WGS) entry which is preliminary data.</text>
</comment>
<keyword evidence="5" id="KW-0411">Iron-sulfur</keyword>
<keyword evidence="2" id="KW-0001">2Fe-2S</keyword>
<evidence type="ECO:0000256" key="2">
    <source>
        <dbReference type="ARBA" id="ARBA00022714"/>
    </source>
</evidence>
<evidence type="ECO:0000313" key="10">
    <source>
        <dbReference type="EMBL" id="KHK98797.1"/>
    </source>
</evidence>
<keyword evidence="3" id="KW-0479">Metal-binding</keyword>
<feature type="domain" description="Dihydroxy-acid/6-phosphogluconate dehydratase N-terminal" evidence="8">
    <location>
        <begin position="37"/>
        <end position="346"/>
    </location>
</feature>
<proteinExistence type="inferred from homology"/>
<dbReference type="InterPro" id="IPR052352">
    <property type="entry name" value="Sugar_Degrad_Dehydratases"/>
</dbReference>
<dbReference type="OrthoDB" id="9807077at2"/>
<dbReference type="GO" id="GO:0004160">
    <property type="term" value="F:dihydroxy-acid dehydratase activity"/>
    <property type="evidence" value="ECO:0007669"/>
    <property type="project" value="UniProtKB-EC"/>
</dbReference>
<dbReference type="InterPro" id="IPR042096">
    <property type="entry name" value="Dihydro-acid_dehy_C"/>
</dbReference>
<dbReference type="GO" id="GO:0009082">
    <property type="term" value="P:branched-chain amino acid biosynthetic process"/>
    <property type="evidence" value="ECO:0007669"/>
    <property type="project" value="UniProtKB-KW"/>
</dbReference>
<dbReference type="InterPro" id="IPR000581">
    <property type="entry name" value="ILV_EDD_N"/>
</dbReference>
<keyword evidence="4" id="KW-0408">Iron</keyword>
<dbReference type="NCBIfam" id="NF009560">
    <property type="entry name" value="PRK13017.1"/>
    <property type="match status" value="1"/>
</dbReference>
<dbReference type="EMBL" id="JTDK01000006">
    <property type="protein sequence ID" value="KHK98797.1"/>
    <property type="molecule type" value="Genomic_DNA"/>
</dbReference>
<dbReference type="GO" id="GO:0046872">
    <property type="term" value="F:metal ion binding"/>
    <property type="evidence" value="ECO:0007669"/>
    <property type="project" value="UniProtKB-KW"/>
</dbReference>
<dbReference type="GO" id="GO:0051537">
    <property type="term" value="F:2 iron, 2 sulfur cluster binding"/>
    <property type="evidence" value="ECO:0007669"/>
    <property type="project" value="UniProtKB-KW"/>
</dbReference>
<accession>A0A0B2AB44</accession>
<sequence>MVTNLRTAEWYSGDDRNAYIHRAWMRRGVPASAFDGRPQIAIANTASDLTPCNAHLTEVAQSVKNGIYEAGGVPLELPVVSLGETQVRPTAMLWRNMAAMATEEMLRANPIDGVVLLGGCDKTIPSLLMAAASVDLPAVVVPGGPMLTGHFRGEALGCGTDVWRLSEEVRGGTLSQEDFMKSESSMIRSKGHCNTMGTASSMALVAEALGTVIPGLAGTPAPDARLLEAAHETGRLAVQLVADDRRPSTFLTKANFHNAIVALAAIGGSTNAVVHLLAIAGRLGIDLTIDDFDRIGAEVPLLVNLQPSGKYLMDDLQRAGGFLAVLREVRDLLDPTALTITGRPLVDHLDNARIWDRDVITPRDAPLQPAAGISVLRGSLAPGGAIIKPSAASPHLLKHRGRAVVFDSIEDFRARIDDPDLEIDETSIMVLRGCGPKGYPGMPEVSNMPLPKKLLERGVRDMVRVCDGRMSGTAYGTVVLHVTPEAAAGGPLSVVQTGDWITLDVRNRRLDLDVSDEEFSARRPNEATLEGFAAPRRGWERLYVDHVLQADQGADLDFLVGASGSKVSRESH</sequence>
<organism evidence="10 11">
    <name type="scientific">Microbacterium mangrovi</name>
    <dbReference type="NCBI Taxonomy" id="1348253"/>
    <lineage>
        <taxon>Bacteria</taxon>
        <taxon>Bacillati</taxon>
        <taxon>Actinomycetota</taxon>
        <taxon>Actinomycetes</taxon>
        <taxon>Micrococcales</taxon>
        <taxon>Microbacteriaceae</taxon>
        <taxon>Microbacterium</taxon>
    </lineage>
</organism>
<dbReference type="Gene3D" id="3.50.30.80">
    <property type="entry name" value="IlvD/EDD C-terminal domain-like"/>
    <property type="match status" value="1"/>
</dbReference>
<protein>
    <submittedName>
        <fullName evidence="10">Dihydroxy-acid dehydratase</fullName>
        <ecNumber evidence="10">4.2.1.9</ecNumber>
    </submittedName>
</protein>
<dbReference type="Pfam" id="PF00920">
    <property type="entry name" value="ILVD_EDD_N"/>
    <property type="match status" value="1"/>
</dbReference>
<reference evidence="10 11" key="1">
    <citation type="submission" date="2014-11" db="EMBL/GenBank/DDBJ databases">
        <title>Genome sequence of Microbacterium mangrovi MUSC 115(T).</title>
        <authorList>
            <person name="Lee L.-H."/>
        </authorList>
    </citation>
    <scope>NUCLEOTIDE SEQUENCE [LARGE SCALE GENOMIC DNA]</scope>
    <source>
        <strain evidence="10 11">MUSC 115</strain>
    </source>
</reference>
<dbReference type="PANTHER" id="PTHR43183">
    <property type="entry name" value="HYPOTHETICAL DIHYDROXYACID DEHYDRATASE (EUROFUNG)-RELATED"/>
    <property type="match status" value="1"/>
</dbReference>
<dbReference type="RefSeq" id="WP_039397664.1">
    <property type="nucleotide sequence ID" value="NZ_JTDK01000006.1"/>
</dbReference>
<dbReference type="Proteomes" id="UP000031030">
    <property type="component" value="Unassembled WGS sequence"/>
</dbReference>
<keyword evidence="7" id="KW-0100">Branched-chain amino acid biosynthesis</keyword>
<dbReference type="NCBIfam" id="NF004784">
    <property type="entry name" value="PRK06131.1"/>
    <property type="match status" value="1"/>
</dbReference>
<dbReference type="SUPFAM" id="SSF52016">
    <property type="entry name" value="LeuD/IlvD-like"/>
    <property type="match status" value="1"/>
</dbReference>